<comment type="caution">
    <text evidence="1">The sequence shown here is derived from an EMBL/GenBank/DDBJ whole genome shotgun (WGS) entry which is preliminary data.</text>
</comment>
<proteinExistence type="predicted"/>
<evidence type="ECO:0000313" key="1">
    <source>
        <dbReference type="EMBL" id="CAB5360214.1"/>
    </source>
</evidence>
<dbReference type="AlphaFoldDB" id="A0A915Z2P9"/>
<name>A0A915Z2P9_9GLOM</name>
<dbReference type="EMBL" id="CAGKOT010000015">
    <property type="protein sequence ID" value="CAB5360214.1"/>
    <property type="molecule type" value="Genomic_DNA"/>
</dbReference>
<reference evidence="1" key="1">
    <citation type="submission" date="2020-05" db="EMBL/GenBank/DDBJ databases">
        <authorList>
            <person name="Rincon C."/>
            <person name="Sanders R I."/>
            <person name="Robbins C."/>
            <person name="Chaturvedi A."/>
        </authorList>
    </citation>
    <scope>NUCLEOTIDE SEQUENCE</scope>
    <source>
        <strain evidence="1">CHB12</strain>
    </source>
</reference>
<gene>
    <name evidence="1" type="ORF">CHRIB12_LOCUS8079</name>
</gene>
<sequence length="68" mass="7827">MVLWNSEFDGAFGSFSSFMKKVVRSIKKIQDETSDYSRKNKLPYAAHTLTYVLDNSLIILKNDHSNLL</sequence>
<dbReference type="Proteomes" id="UP000684084">
    <property type="component" value="Unassembled WGS sequence"/>
</dbReference>
<accession>A0A915Z2P9</accession>
<organism evidence="1 2">
    <name type="scientific">Rhizophagus irregularis</name>
    <dbReference type="NCBI Taxonomy" id="588596"/>
    <lineage>
        <taxon>Eukaryota</taxon>
        <taxon>Fungi</taxon>
        <taxon>Fungi incertae sedis</taxon>
        <taxon>Mucoromycota</taxon>
        <taxon>Glomeromycotina</taxon>
        <taxon>Glomeromycetes</taxon>
        <taxon>Glomerales</taxon>
        <taxon>Glomeraceae</taxon>
        <taxon>Rhizophagus</taxon>
    </lineage>
</organism>
<protein>
    <submittedName>
        <fullName evidence="1">Uncharacterized protein</fullName>
    </submittedName>
</protein>
<evidence type="ECO:0000313" key="2">
    <source>
        <dbReference type="Proteomes" id="UP000684084"/>
    </source>
</evidence>